<dbReference type="Pfam" id="PF08950">
    <property type="entry name" value="DUF1861"/>
    <property type="match status" value="1"/>
</dbReference>
<dbReference type="InterPro" id="IPR023296">
    <property type="entry name" value="Glyco_hydro_beta-prop_sf"/>
</dbReference>
<dbReference type="Gene3D" id="2.115.10.20">
    <property type="entry name" value="Glycosyl hydrolase domain, family 43"/>
    <property type="match status" value="1"/>
</dbReference>
<accession>A0A242AA08</accession>
<dbReference type="Proteomes" id="UP000195043">
    <property type="component" value="Unassembled WGS sequence"/>
</dbReference>
<dbReference type="OrthoDB" id="7544904at2"/>
<dbReference type="EMBL" id="NGKU01000001">
    <property type="protein sequence ID" value="OTN77876.1"/>
    <property type="molecule type" value="Genomic_DNA"/>
</dbReference>
<dbReference type="PANTHER" id="PTHR37036:SF2">
    <property type="entry name" value="DUF1861 FAMILY PROTEIN"/>
    <property type="match status" value="1"/>
</dbReference>
<evidence type="ECO:0000313" key="2">
    <source>
        <dbReference type="Proteomes" id="UP000195043"/>
    </source>
</evidence>
<name>A0A242AA08_9ENTE</name>
<gene>
    <name evidence="1" type="ORF">A5886_002977</name>
</gene>
<comment type="caution">
    <text evidence="1">The sequence shown here is derived from an EMBL/GenBank/DDBJ whole genome shotgun (WGS) entry which is preliminary data.</text>
</comment>
<reference evidence="1 2" key="1">
    <citation type="submission" date="2017-05" db="EMBL/GenBank/DDBJ databases">
        <title>The Genome Sequence of Enterococcus sp. 8G7_MSG3316.</title>
        <authorList>
            <consortium name="The Broad Institute Genomics Platform"/>
            <consortium name="The Broad Institute Genomic Center for Infectious Diseases"/>
            <person name="Earl A."/>
            <person name="Manson A."/>
            <person name="Schwartman J."/>
            <person name="Gilmore M."/>
            <person name="Abouelleil A."/>
            <person name="Cao P."/>
            <person name="Chapman S."/>
            <person name="Cusick C."/>
            <person name="Shea T."/>
            <person name="Young S."/>
            <person name="Neafsey D."/>
            <person name="Nusbaum C."/>
            <person name="Birren B."/>
        </authorList>
    </citation>
    <scope>NUCLEOTIDE SEQUENCE [LARGE SCALE GENOMIC DNA]</scope>
    <source>
        <strain evidence="1 2">8G7_MSG3316</strain>
    </source>
</reference>
<evidence type="ECO:0000313" key="1">
    <source>
        <dbReference type="EMBL" id="OTN77876.1"/>
    </source>
</evidence>
<proteinExistence type="predicted"/>
<dbReference type="SUPFAM" id="SSF75005">
    <property type="entry name" value="Arabinanase/levansucrase/invertase"/>
    <property type="match status" value="1"/>
</dbReference>
<organism evidence="1 2">
    <name type="scientific">Candidatus Enterococcus testudinis</name>
    <dbReference type="NCBI Taxonomy" id="1834191"/>
    <lineage>
        <taxon>Bacteria</taxon>
        <taxon>Bacillati</taxon>
        <taxon>Bacillota</taxon>
        <taxon>Bacilli</taxon>
        <taxon>Lactobacillales</taxon>
        <taxon>Enterococcaceae</taxon>
        <taxon>Enterococcus</taxon>
    </lineage>
</organism>
<dbReference type="InterPro" id="IPR015045">
    <property type="entry name" value="MPT-1-like_LmxM"/>
</dbReference>
<keyword evidence="2" id="KW-1185">Reference proteome</keyword>
<dbReference type="STRING" id="1834191.A5886_002977"/>
<evidence type="ECO:0008006" key="3">
    <source>
        <dbReference type="Google" id="ProtNLM"/>
    </source>
</evidence>
<protein>
    <recommendedName>
        <fullName evidence="3">DUF1861 family protein</fullName>
    </recommendedName>
</protein>
<dbReference type="RefSeq" id="WP_086275834.1">
    <property type="nucleotide sequence ID" value="NZ_NGKU01000001.1"/>
</dbReference>
<sequence>MIYIKQLLQEYRNEKAKVVKEAAILRFSGVGDQDVYNITAPFELAGKEVIAGRIESRDSEVSTVSLFEEVETNRWTLIADSIELSLQDPFYTRIDGQVILGGVEVVFLEDGTANWRTVFYHLATLSEAKKIFEGPWGMKDLRLKQLSSGEILVLTRPQGSKGGRGKIGATIVHALSDLTIEIITEAPLLSDQFCESEWGGGNEIHEIDGDIWVLGHIANFDDQGNRHYYAMVFCLERNQFAMTQAKIIAERNDFQQGPMKRPDLEDVVFSGGLHIYEDHIVLYAGISDAGAQKIKLENPFR</sequence>
<dbReference type="PANTHER" id="PTHR37036">
    <property type="match status" value="1"/>
</dbReference>
<dbReference type="AlphaFoldDB" id="A0A242AA08"/>